<evidence type="ECO:0000313" key="2">
    <source>
        <dbReference type="Proteomes" id="UP001328107"/>
    </source>
</evidence>
<comment type="caution">
    <text evidence="1">The sequence shown here is derived from an EMBL/GenBank/DDBJ whole genome shotgun (WGS) entry which is preliminary data.</text>
</comment>
<dbReference type="EMBL" id="BTRK01000005">
    <property type="protein sequence ID" value="GMR51026.1"/>
    <property type="molecule type" value="Genomic_DNA"/>
</dbReference>
<gene>
    <name evidence="1" type="ORF">PMAYCL1PPCAC_21222</name>
</gene>
<proteinExistence type="predicted"/>
<sequence>FFLLLIGGAQAFVHSCNEVLYKLINTDMEVNTRYVCLTPQQRYTNKSALRTIYAQSDKVKTSFYDLLENCVERPNTAPWRILADMPVTLDCTQELTLIFS</sequence>
<name>A0AAN5CUS0_9BILA</name>
<feature type="non-terminal residue" evidence="1">
    <location>
        <position position="100"/>
    </location>
</feature>
<dbReference type="PANTHER" id="PTHR31024">
    <property type="entry name" value="C-TYPE LECTIN"/>
    <property type="match status" value="1"/>
</dbReference>
<organism evidence="1 2">
    <name type="scientific">Pristionchus mayeri</name>
    <dbReference type="NCBI Taxonomy" id="1317129"/>
    <lineage>
        <taxon>Eukaryota</taxon>
        <taxon>Metazoa</taxon>
        <taxon>Ecdysozoa</taxon>
        <taxon>Nematoda</taxon>
        <taxon>Chromadorea</taxon>
        <taxon>Rhabditida</taxon>
        <taxon>Rhabditina</taxon>
        <taxon>Diplogasteromorpha</taxon>
        <taxon>Diplogasteroidea</taxon>
        <taxon>Neodiplogasteridae</taxon>
        <taxon>Pristionchus</taxon>
    </lineage>
</organism>
<feature type="non-terminal residue" evidence="1">
    <location>
        <position position="1"/>
    </location>
</feature>
<reference evidence="2" key="1">
    <citation type="submission" date="2022-10" db="EMBL/GenBank/DDBJ databases">
        <title>Genome assembly of Pristionchus species.</title>
        <authorList>
            <person name="Yoshida K."/>
            <person name="Sommer R.J."/>
        </authorList>
    </citation>
    <scope>NUCLEOTIDE SEQUENCE [LARGE SCALE GENOMIC DNA]</scope>
    <source>
        <strain evidence="2">RS5460</strain>
    </source>
</reference>
<evidence type="ECO:0000313" key="1">
    <source>
        <dbReference type="EMBL" id="GMR51026.1"/>
    </source>
</evidence>
<keyword evidence="2" id="KW-1185">Reference proteome</keyword>
<dbReference type="Proteomes" id="UP001328107">
    <property type="component" value="Unassembled WGS sequence"/>
</dbReference>
<protein>
    <submittedName>
        <fullName evidence="1">Uncharacterized protein</fullName>
    </submittedName>
</protein>
<dbReference type="AlphaFoldDB" id="A0AAN5CUS0"/>
<dbReference type="PANTHER" id="PTHR31024:SF3">
    <property type="entry name" value="C-TYPE LECTIN-RELATED"/>
    <property type="match status" value="1"/>
</dbReference>
<accession>A0AAN5CUS0</accession>